<keyword evidence="2" id="KW-1185">Reference proteome</keyword>
<organism evidence="1 2">
    <name type="scientific">Anisakis simplex</name>
    <name type="common">Herring worm</name>
    <dbReference type="NCBI Taxonomy" id="6269"/>
    <lineage>
        <taxon>Eukaryota</taxon>
        <taxon>Metazoa</taxon>
        <taxon>Ecdysozoa</taxon>
        <taxon>Nematoda</taxon>
        <taxon>Chromadorea</taxon>
        <taxon>Rhabditida</taxon>
        <taxon>Spirurina</taxon>
        <taxon>Ascaridomorpha</taxon>
        <taxon>Ascaridoidea</taxon>
        <taxon>Anisakidae</taxon>
        <taxon>Anisakis</taxon>
        <taxon>Anisakis simplex complex</taxon>
    </lineage>
</organism>
<gene>
    <name evidence="1" type="ORF">ASIM_LOCUS14055</name>
</gene>
<dbReference type="AlphaFoldDB" id="A0A3P6S599"/>
<evidence type="ECO:0000313" key="1">
    <source>
        <dbReference type="EMBL" id="VDK51304.1"/>
    </source>
</evidence>
<sequence>MCPVDLVAKKFGLLAIDPVRARRQIPNEWSRGRFPPIVRFPLILCEDKWIFAFEELNPVFMQQEQLDDHRRLRLFESTNQINAFPSGSFWPPVIPSAPARFGNLFGQSMDPLSMLSLTVMPPVSLSATVLPLTTAPSTTTVERFKEESDLEGSQESFVTGKPTSLSSYEITTGEREDKALDYYDAIDENFDKAKYEGKGGFLSGVSDLLQNLQDGLTLAQVALPSNKKLVFPTSSTTEGPSFLLSRDDNSLTIGVKNDNDMQKLDSLVKLQGFGPNPARPDGSSNMQTLKTNLGDPGAIQQMLQFFGLCKQEL</sequence>
<proteinExistence type="predicted"/>
<dbReference type="Proteomes" id="UP000267096">
    <property type="component" value="Unassembled WGS sequence"/>
</dbReference>
<evidence type="ECO:0000313" key="2">
    <source>
        <dbReference type="Proteomes" id="UP000267096"/>
    </source>
</evidence>
<reference evidence="1 2" key="1">
    <citation type="submission" date="2018-11" db="EMBL/GenBank/DDBJ databases">
        <authorList>
            <consortium name="Pathogen Informatics"/>
        </authorList>
    </citation>
    <scope>NUCLEOTIDE SEQUENCE [LARGE SCALE GENOMIC DNA]</scope>
</reference>
<name>A0A3P6S599_ANISI</name>
<dbReference type="OrthoDB" id="5811572at2759"/>
<accession>A0A3P6S599</accession>
<protein>
    <submittedName>
        <fullName evidence="1">Uncharacterized protein</fullName>
    </submittedName>
</protein>
<dbReference type="EMBL" id="UYRR01031597">
    <property type="protein sequence ID" value="VDK51304.1"/>
    <property type="molecule type" value="Genomic_DNA"/>
</dbReference>